<feature type="compositionally biased region" description="Low complexity" evidence="1">
    <location>
        <begin position="1"/>
        <end position="12"/>
    </location>
</feature>
<organism evidence="2 3">
    <name type="scientific">Methylobacterium goesingense</name>
    <dbReference type="NCBI Taxonomy" id="243690"/>
    <lineage>
        <taxon>Bacteria</taxon>
        <taxon>Pseudomonadati</taxon>
        <taxon>Pseudomonadota</taxon>
        <taxon>Alphaproteobacteria</taxon>
        <taxon>Hyphomicrobiales</taxon>
        <taxon>Methylobacteriaceae</taxon>
        <taxon>Methylobacterium</taxon>
    </lineage>
</organism>
<dbReference type="Proteomes" id="UP001549145">
    <property type="component" value="Unassembled WGS sequence"/>
</dbReference>
<evidence type="ECO:0000313" key="3">
    <source>
        <dbReference type="Proteomes" id="UP001549145"/>
    </source>
</evidence>
<sequence>MSAAPHASSDPAPAVPRAPDLNGPIADAIGEAMHAAANYADTAGRFAEMRDLRGLSYAVRSAAACVGTAAELLSELTASSRKGGTRG</sequence>
<protein>
    <submittedName>
        <fullName evidence="2">Uncharacterized protein</fullName>
    </submittedName>
</protein>
<keyword evidence="3" id="KW-1185">Reference proteome</keyword>
<dbReference type="EMBL" id="JBEPMM010000027">
    <property type="protein sequence ID" value="MET3695409.1"/>
    <property type="molecule type" value="Genomic_DNA"/>
</dbReference>
<reference evidence="2 3" key="1">
    <citation type="submission" date="2024-06" db="EMBL/GenBank/DDBJ databases">
        <title>Genomic Encyclopedia of Type Strains, Phase IV (KMG-IV): sequencing the most valuable type-strain genomes for metagenomic binning, comparative biology and taxonomic classification.</title>
        <authorList>
            <person name="Goeker M."/>
        </authorList>
    </citation>
    <scope>NUCLEOTIDE SEQUENCE [LARGE SCALE GENOMIC DNA]</scope>
    <source>
        <strain evidence="2 3">DSM 21331</strain>
    </source>
</reference>
<comment type="caution">
    <text evidence="2">The sequence shown here is derived from an EMBL/GenBank/DDBJ whole genome shotgun (WGS) entry which is preliminary data.</text>
</comment>
<gene>
    <name evidence="2" type="ORF">ABID43_004977</name>
</gene>
<evidence type="ECO:0000313" key="2">
    <source>
        <dbReference type="EMBL" id="MET3695409.1"/>
    </source>
</evidence>
<proteinExistence type="predicted"/>
<feature type="region of interest" description="Disordered" evidence="1">
    <location>
        <begin position="1"/>
        <end position="25"/>
    </location>
</feature>
<name>A0ABV2LC42_9HYPH</name>
<evidence type="ECO:0000256" key="1">
    <source>
        <dbReference type="SAM" id="MobiDB-lite"/>
    </source>
</evidence>
<accession>A0ABV2LC42</accession>